<sequence>MLNGGGWSDFRHQVEKNPSIIATSTALLSLEKDNEFRNSDNCKNSLKWLADRVDDIRIDRASIIEFSLAALALTKYRKKMEEESVGLEDNYNRAISSCEDAMLKWIKNRNSMIFGYSMVHCFSTEGYESGVKHMFFLPDCIVALALLRIRAHRSKPYEAIPCIVEVVTYYLEFFKGKSEGFCCSTTGKISTVDHLWIYRLFKEFSKNKSTELIYPWHCIWKTSTSIIILFFIALIGIYLGPHGGGEGLGGHIKITIGVILVPVVTTLLISIFRGFLARKKSD</sequence>
<gene>
    <name evidence="2" type="ORF">BECKLFY1418C_GA0070996_10204</name>
</gene>
<reference evidence="2" key="1">
    <citation type="submission" date="2019-02" db="EMBL/GenBank/DDBJ databases">
        <authorList>
            <person name="Gruber-Vodicka R. H."/>
            <person name="Seah K. B. B."/>
        </authorList>
    </citation>
    <scope>NUCLEOTIDE SEQUENCE</scope>
    <source>
        <strain evidence="2">BECK_BY7</strain>
    </source>
</reference>
<keyword evidence="1" id="KW-0812">Transmembrane</keyword>
<evidence type="ECO:0000313" key="2">
    <source>
        <dbReference type="EMBL" id="VFK16025.1"/>
    </source>
</evidence>
<accession>A0A450WG88</accession>
<proteinExistence type="predicted"/>
<evidence type="ECO:0000256" key="1">
    <source>
        <dbReference type="SAM" id="Phobius"/>
    </source>
</evidence>
<name>A0A450WG88_9GAMM</name>
<organism evidence="2">
    <name type="scientific">Candidatus Kentrum sp. LFY</name>
    <dbReference type="NCBI Taxonomy" id="2126342"/>
    <lineage>
        <taxon>Bacteria</taxon>
        <taxon>Pseudomonadati</taxon>
        <taxon>Pseudomonadota</taxon>
        <taxon>Gammaproteobacteria</taxon>
        <taxon>Candidatus Kentrum</taxon>
    </lineage>
</organism>
<keyword evidence="1" id="KW-1133">Transmembrane helix</keyword>
<keyword evidence="1" id="KW-0472">Membrane</keyword>
<dbReference type="EMBL" id="CAADFN010000020">
    <property type="protein sequence ID" value="VFK16025.1"/>
    <property type="molecule type" value="Genomic_DNA"/>
</dbReference>
<feature type="transmembrane region" description="Helical" evidence="1">
    <location>
        <begin position="252"/>
        <end position="276"/>
    </location>
</feature>
<feature type="transmembrane region" description="Helical" evidence="1">
    <location>
        <begin position="218"/>
        <end position="240"/>
    </location>
</feature>
<protein>
    <submittedName>
        <fullName evidence="2">Uncharacterized protein</fullName>
    </submittedName>
</protein>
<dbReference type="AlphaFoldDB" id="A0A450WG88"/>